<evidence type="ECO:0000313" key="1">
    <source>
        <dbReference type="EMBL" id="OTA06522.1"/>
    </source>
</evidence>
<keyword evidence="2" id="KW-1185">Reference proteome</keyword>
<accession>A0A2H2ZP93</accession>
<dbReference type="Proteomes" id="UP000219286">
    <property type="component" value="Unassembled WGS sequence"/>
</dbReference>
<sequence length="85" mass="10140">MDENRSSSDIYIRIQHTPLKLKYSLEHIVQLKHIPKSLSPTKLSKQDTLAHAIQLHRRLRRRHSRGRRLPRNALLRHFPRPVPDL</sequence>
<name>A0A2H2ZP93_TRIPA</name>
<protein>
    <submittedName>
        <fullName evidence="1">Uncharacterized protein</fullName>
    </submittedName>
</protein>
<evidence type="ECO:0000313" key="2">
    <source>
        <dbReference type="Proteomes" id="UP000219286"/>
    </source>
</evidence>
<proteinExistence type="predicted"/>
<gene>
    <name evidence="1" type="ORF">A9Z42_0072800</name>
</gene>
<organism evidence="1 2">
    <name type="scientific">Trichoderma parareesei</name>
    <name type="common">Filamentous fungus</name>
    <dbReference type="NCBI Taxonomy" id="858221"/>
    <lineage>
        <taxon>Eukaryota</taxon>
        <taxon>Fungi</taxon>
        <taxon>Dikarya</taxon>
        <taxon>Ascomycota</taxon>
        <taxon>Pezizomycotina</taxon>
        <taxon>Sordariomycetes</taxon>
        <taxon>Hypocreomycetidae</taxon>
        <taxon>Hypocreales</taxon>
        <taxon>Hypocreaceae</taxon>
        <taxon>Trichoderma</taxon>
    </lineage>
</organism>
<reference evidence="1 2" key="1">
    <citation type="journal article" date="2015" name="Genome Announc.">
        <title>Genome sequence and annotation of Trichoderma parareesei, the ancestor of the cellulase producer Trichoderma reesei.</title>
        <authorList>
            <person name="Yang D."/>
            <person name="Pomraning K."/>
            <person name="Kopchinskiy A."/>
            <person name="Karimi Aghcheh R."/>
            <person name="Atanasova L."/>
            <person name="Chenthamara K."/>
            <person name="Baker S.E."/>
            <person name="Zhang R."/>
            <person name="Shen Q."/>
            <person name="Freitag M."/>
            <person name="Kubicek C.P."/>
            <person name="Druzhinina I.S."/>
        </authorList>
    </citation>
    <scope>NUCLEOTIDE SEQUENCE [LARGE SCALE GENOMIC DNA]</scope>
    <source>
        <strain evidence="1 2">CBS 125925</strain>
    </source>
</reference>
<dbReference type="EMBL" id="LFMI01000691">
    <property type="protein sequence ID" value="OTA06522.1"/>
    <property type="molecule type" value="Genomic_DNA"/>
</dbReference>
<comment type="caution">
    <text evidence="1">The sequence shown here is derived from an EMBL/GenBank/DDBJ whole genome shotgun (WGS) entry which is preliminary data.</text>
</comment>
<dbReference type="AlphaFoldDB" id="A0A2H2ZP93"/>